<evidence type="ECO:0000313" key="1">
    <source>
        <dbReference type="EMBL" id="EGP70306.1"/>
    </source>
</evidence>
<dbReference type="RefSeq" id="WP_000516704.1">
    <property type="nucleotide sequence ID" value="NZ_AFQV01000005.1"/>
</dbReference>
<sequence>MGKKKDKEKLEALREEARQELAKKGDVIVELPIDKDKLNETNFTTETKFTYNAARYANDLNTFIKK</sequence>
<evidence type="ECO:0000313" key="2">
    <source>
        <dbReference type="Proteomes" id="UP000004568"/>
    </source>
</evidence>
<name>F9HK95_STRMT</name>
<accession>F9HK95</accession>
<proteinExistence type="predicted"/>
<dbReference type="AlphaFoldDB" id="F9HK95"/>
<comment type="caution">
    <text evidence="1">The sequence shown here is derived from an EMBL/GenBank/DDBJ whole genome shotgun (WGS) entry which is preliminary data.</text>
</comment>
<reference evidence="1 2" key="1">
    <citation type="submission" date="2011-05" db="EMBL/GenBank/DDBJ databases">
        <authorList>
            <person name="Durkin A.S."/>
            <person name="Radune D."/>
            <person name="Hostetler J."/>
            <person name="Torralba M."/>
            <person name="Gillis M."/>
            <person name="Methe B."/>
            <person name="Sutton G."/>
            <person name="Nelson K.E."/>
        </authorList>
    </citation>
    <scope>NUCLEOTIDE SEQUENCE [LARGE SCALE GENOMIC DNA]</scope>
    <source>
        <strain evidence="1 2">SK1080</strain>
    </source>
</reference>
<protein>
    <submittedName>
        <fullName evidence="1">Uncharacterized protein</fullName>
    </submittedName>
</protein>
<organism evidence="1 2">
    <name type="scientific">Streptococcus mitis SK1080</name>
    <dbReference type="NCBI Taxonomy" id="1008453"/>
    <lineage>
        <taxon>Bacteria</taxon>
        <taxon>Bacillati</taxon>
        <taxon>Bacillota</taxon>
        <taxon>Bacilli</taxon>
        <taxon>Lactobacillales</taxon>
        <taxon>Streptococcaceae</taxon>
        <taxon>Streptococcus</taxon>
        <taxon>Streptococcus mitis group</taxon>
    </lineage>
</organism>
<dbReference type="PATRIC" id="fig|1008453.3.peg.110"/>
<dbReference type="Proteomes" id="UP000004568">
    <property type="component" value="Unassembled WGS sequence"/>
</dbReference>
<dbReference type="EMBL" id="AFQV01000005">
    <property type="protein sequence ID" value="EGP70306.1"/>
    <property type="molecule type" value="Genomic_DNA"/>
</dbReference>
<gene>
    <name evidence="1" type="ORF">HMPREF9957_0154</name>
</gene>